<dbReference type="Pfam" id="PF03551">
    <property type="entry name" value="PadR"/>
    <property type="match status" value="1"/>
</dbReference>
<feature type="domain" description="Transcription regulator PadR N-terminal" evidence="1">
    <location>
        <begin position="26"/>
        <end position="91"/>
    </location>
</feature>
<name>A0A059WKA2_STRNR</name>
<evidence type="ECO:0000313" key="4">
    <source>
        <dbReference type="Proteomes" id="UP000288351"/>
    </source>
</evidence>
<evidence type="ECO:0000259" key="2">
    <source>
        <dbReference type="Pfam" id="PF10400"/>
    </source>
</evidence>
<dbReference type="AlphaFoldDB" id="A0A059WKA2"/>
<evidence type="ECO:0000313" key="3">
    <source>
        <dbReference type="EMBL" id="GCB87764.1"/>
    </source>
</evidence>
<dbReference type="InterPro" id="IPR036388">
    <property type="entry name" value="WH-like_DNA-bd_sf"/>
</dbReference>
<dbReference type="Pfam" id="PF10400">
    <property type="entry name" value="Vir_act_alpha_C"/>
    <property type="match status" value="1"/>
</dbReference>
<dbReference type="InterPro" id="IPR018309">
    <property type="entry name" value="Tscrpt_reg_PadR_C"/>
</dbReference>
<dbReference type="RefSeq" id="WP_016573967.1">
    <property type="nucleotide sequence ID" value="NZ_BHXC01000002.1"/>
</dbReference>
<accession>A0A059WKA2</accession>
<dbReference type="eggNOG" id="COG1695">
    <property type="taxonomic scope" value="Bacteria"/>
</dbReference>
<gene>
    <name evidence="3" type="ORF">SALB_00433</name>
</gene>
<dbReference type="EMBL" id="BHXC01000002">
    <property type="protein sequence ID" value="GCB87764.1"/>
    <property type="molecule type" value="Genomic_DNA"/>
</dbReference>
<sequence>MADSPRADPRLTTPSFLVLGFVHQLGEASPYDVKVEAARTVAPFWSMPHAQVYAQCDRLVAAGLLSESRQAGGRNRRLLKLTAAGEAALAEWLADSTFVPVEARERGILKLWFGGRPEVHSPVQLDAHRDTLANYEEMSASIGELLTRGQREALEFGIRYERMMIDFWHWVEQRGEGDADRDSGAGARGGTDAPHHRDAELPDAEGQ</sequence>
<dbReference type="InterPro" id="IPR036390">
    <property type="entry name" value="WH_DNA-bd_sf"/>
</dbReference>
<organism evidence="3 4">
    <name type="scientific">Streptomyces noursei</name>
    <name type="common">Streptomyces albulus</name>
    <dbReference type="NCBI Taxonomy" id="1971"/>
    <lineage>
        <taxon>Bacteria</taxon>
        <taxon>Bacillati</taxon>
        <taxon>Actinomycetota</taxon>
        <taxon>Actinomycetes</taxon>
        <taxon>Kitasatosporales</taxon>
        <taxon>Streptomycetaceae</taxon>
        <taxon>Streptomyces</taxon>
    </lineage>
</organism>
<comment type="caution">
    <text evidence="3">The sequence shown here is derived from an EMBL/GenBank/DDBJ whole genome shotgun (WGS) entry which is preliminary data.</text>
</comment>
<dbReference type="SUPFAM" id="SSF46785">
    <property type="entry name" value="Winged helix' DNA-binding domain"/>
    <property type="match status" value="1"/>
</dbReference>
<feature type="domain" description="Transcription regulator PadR C-terminal" evidence="2">
    <location>
        <begin position="124"/>
        <end position="172"/>
    </location>
</feature>
<evidence type="ECO:0000259" key="1">
    <source>
        <dbReference type="Pfam" id="PF03551"/>
    </source>
</evidence>
<dbReference type="InterPro" id="IPR005149">
    <property type="entry name" value="Tscrpt_reg_PadR_N"/>
</dbReference>
<protein>
    <submittedName>
        <fullName evidence="3">PadR family transcriptional regulator</fullName>
    </submittedName>
</protein>
<dbReference type="STRING" id="68570.DC74_7798"/>
<reference evidence="3 4" key="1">
    <citation type="journal article" date="2019" name="Microbiol. Resour. Announc.">
        <title>Draft Genome Sequence of the Most Traditional epsilon-Poly-l-Lysine Producer, Streptomyces albulus NBRC14147.</title>
        <authorList>
            <person name="Yamanaka K."/>
            <person name="Hamano Y."/>
        </authorList>
    </citation>
    <scope>NUCLEOTIDE SEQUENCE [LARGE SCALE GENOMIC DNA]</scope>
    <source>
        <strain evidence="3 4">NBRC 14147</strain>
    </source>
</reference>
<dbReference type="Proteomes" id="UP000288351">
    <property type="component" value="Unassembled WGS sequence"/>
</dbReference>
<dbReference type="Gene3D" id="1.10.10.10">
    <property type="entry name" value="Winged helix-like DNA-binding domain superfamily/Winged helix DNA-binding domain"/>
    <property type="match status" value="1"/>
</dbReference>
<proteinExistence type="predicted"/>